<sequence>MGIKIGINGFGRIGRVIFRTVQDRKDADVVAINDLLDIEHIAYMLKYDSTHGRFKGTISVHGDHLIINDKVVHYTSKKDPKNLYWGNFDIDVVTESTGMFLTEEKAHGHIFAGARKVVLTAPSKDDTPMFVMGVNNHLYNGEKIISNASCTTNCLAPLAKVINDNFGIIEGIMTTVHATTATQKTVDSPIHNDWRSGRGAYQNIIPSSTGATRALGKVIKELDGKLTGISFRVPIPNVSVVDFTVRLKKSASYKNICDVIKNAAYGNLKGIIGYTDEKVVSSDFNGEKLISIFDAQASVVLNNHFAKLISWYDNETGYSDKVIDLSVYITKHK</sequence>
<evidence type="ECO:0000256" key="7">
    <source>
        <dbReference type="PIRSR" id="PIRSR000149-1"/>
    </source>
</evidence>
<feature type="binding site" evidence="8">
    <location>
        <begin position="149"/>
        <end position="151"/>
    </location>
    <ligand>
        <name>D-glyceraldehyde 3-phosphate</name>
        <dbReference type="ChEBI" id="CHEBI:59776"/>
    </ligand>
</feature>
<dbReference type="GO" id="GO:0006006">
    <property type="term" value="P:glucose metabolic process"/>
    <property type="evidence" value="ECO:0007669"/>
    <property type="project" value="InterPro"/>
</dbReference>
<evidence type="ECO:0000256" key="4">
    <source>
        <dbReference type="ARBA" id="ARBA00023002"/>
    </source>
</evidence>
<dbReference type="Pfam" id="PF02800">
    <property type="entry name" value="Gp_dh_C"/>
    <property type="match status" value="1"/>
</dbReference>
<feature type="binding site" evidence="8">
    <location>
        <position position="232"/>
    </location>
    <ligand>
        <name>D-glyceraldehyde 3-phosphate</name>
        <dbReference type="ChEBI" id="CHEBI:59776"/>
    </ligand>
</feature>
<dbReference type="InterPro" id="IPR036291">
    <property type="entry name" value="NAD(P)-bd_dom_sf"/>
</dbReference>
<evidence type="ECO:0000256" key="11">
    <source>
        <dbReference type="RuleBase" id="RU000397"/>
    </source>
</evidence>
<organism evidence="14 15">
    <name type="scientific">Candidatus Blochmanniella camponoti</name>
    <dbReference type="NCBI Taxonomy" id="108080"/>
    <lineage>
        <taxon>Bacteria</taxon>
        <taxon>Pseudomonadati</taxon>
        <taxon>Pseudomonadota</taxon>
        <taxon>Gammaproteobacteria</taxon>
        <taxon>Enterobacterales</taxon>
        <taxon>Enterobacteriaceae</taxon>
        <taxon>ant endosymbionts</taxon>
        <taxon>Candidatus Blochmanniella</taxon>
    </lineage>
</organism>
<dbReference type="FunFam" id="3.30.360.10:FF:000001">
    <property type="entry name" value="Glyceraldehyde-3-phosphate dehydrogenase"/>
    <property type="match status" value="1"/>
</dbReference>
<dbReference type="PANTHER" id="PTHR10836:SF76">
    <property type="entry name" value="GLYCERALDEHYDE-3-PHOSPHATE DEHYDROGENASE-RELATED"/>
    <property type="match status" value="1"/>
</dbReference>
<keyword evidence="9" id="KW-0547">Nucleotide-binding</keyword>
<comment type="subunit">
    <text evidence="3">Homotetramer.</text>
</comment>
<feature type="binding site" evidence="9">
    <location>
        <begin position="12"/>
        <end position="13"/>
    </location>
    <ligand>
        <name>NAD(+)</name>
        <dbReference type="ChEBI" id="CHEBI:57540"/>
    </ligand>
</feature>
<feature type="domain" description="Glyceraldehyde 3-phosphate dehydrogenase NAD(P) binding" evidence="13">
    <location>
        <begin position="3"/>
        <end position="150"/>
    </location>
</feature>
<evidence type="ECO:0000256" key="6">
    <source>
        <dbReference type="ARBA" id="ARBA00047698"/>
    </source>
</evidence>
<dbReference type="SUPFAM" id="SSF51735">
    <property type="entry name" value="NAD(P)-binding Rossmann-fold domains"/>
    <property type="match status" value="1"/>
</dbReference>
<evidence type="ECO:0000259" key="13">
    <source>
        <dbReference type="SMART" id="SM00846"/>
    </source>
</evidence>
<evidence type="ECO:0000256" key="1">
    <source>
        <dbReference type="ARBA" id="ARBA00003501"/>
    </source>
</evidence>
<accession>A0AAE9L4Z1</accession>
<dbReference type="InterPro" id="IPR020831">
    <property type="entry name" value="GlycerAld/Erythrose_P_DH"/>
</dbReference>
<dbReference type="Proteomes" id="UP001056323">
    <property type="component" value="Chromosome"/>
</dbReference>
<dbReference type="CDD" id="cd05214">
    <property type="entry name" value="GAPDH_I_N"/>
    <property type="match status" value="1"/>
</dbReference>
<proteinExistence type="inferred from homology"/>
<keyword evidence="4 12" id="KW-0560">Oxidoreductase</keyword>
<dbReference type="RefSeq" id="WP_250250081.1">
    <property type="nucleotide sequence ID" value="NZ_CP097751.1"/>
</dbReference>
<evidence type="ECO:0000256" key="3">
    <source>
        <dbReference type="ARBA" id="ARBA00011881"/>
    </source>
</evidence>
<protein>
    <recommendedName>
        <fullName evidence="12">Glyceraldehyde-3-phosphate dehydrogenase</fullName>
        <ecNumber evidence="12">1.2.1.-</ecNumber>
    </recommendedName>
</protein>
<dbReference type="CDD" id="cd18126">
    <property type="entry name" value="GAPDH_I_C"/>
    <property type="match status" value="1"/>
</dbReference>
<dbReference type="NCBIfam" id="TIGR01534">
    <property type="entry name" value="GAPDH-I"/>
    <property type="match status" value="1"/>
</dbReference>
<dbReference type="Gene3D" id="3.40.50.720">
    <property type="entry name" value="NAD(P)-binding Rossmann-like Domain"/>
    <property type="match status" value="1"/>
</dbReference>
<name>A0AAE9L4Z1_9ENTR</name>
<comment type="similarity">
    <text evidence="2 11">Belongs to the glyceraldehyde-3-phosphate dehydrogenase family.</text>
</comment>
<dbReference type="GO" id="GO:0050661">
    <property type="term" value="F:NADP binding"/>
    <property type="evidence" value="ECO:0007669"/>
    <property type="project" value="InterPro"/>
</dbReference>
<dbReference type="SUPFAM" id="SSF55347">
    <property type="entry name" value="Glyceraldehyde-3-phosphate dehydrogenase-like, C-terminal domain"/>
    <property type="match status" value="1"/>
</dbReference>
<dbReference type="PROSITE" id="PS00071">
    <property type="entry name" value="GAPDH"/>
    <property type="match status" value="1"/>
</dbReference>
<dbReference type="InterPro" id="IPR006424">
    <property type="entry name" value="Glyceraldehyde-3-P_DH_1"/>
</dbReference>
<reference evidence="14" key="1">
    <citation type="submission" date="2022-05" db="EMBL/GenBank/DDBJ databases">
        <title>Impact of host demography and evolutionary history on endosymbiont molecular evolution: a test in carpenter ants (Genus Camponotus) and their Blochmannia endosymbionts.</title>
        <authorList>
            <person name="Manthey J.D."/>
            <person name="Giron J.C."/>
            <person name="Hruska J.P."/>
        </authorList>
    </citation>
    <scope>NUCLEOTIDE SEQUENCE</scope>
    <source>
        <strain evidence="14">C-049</strain>
    </source>
</reference>
<dbReference type="GO" id="GO:0051287">
    <property type="term" value="F:NAD binding"/>
    <property type="evidence" value="ECO:0007669"/>
    <property type="project" value="InterPro"/>
</dbReference>
<evidence type="ECO:0000256" key="10">
    <source>
        <dbReference type="PIRSR" id="PIRSR000149-4"/>
    </source>
</evidence>
<dbReference type="KEGG" id="bhb:M9394_00530"/>
<feature type="binding site" evidence="8">
    <location>
        <position position="180"/>
    </location>
    <ligand>
        <name>D-glyceraldehyde 3-phosphate</name>
        <dbReference type="ChEBI" id="CHEBI:59776"/>
    </ligand>
</feature>
<feature type="binding site" evidence="9">
    <location>
        <position position="120"/>
    </location>
    <ligand>
        <name>NAD(+)</name>
        <dbReference type="ChEBI" id="CHEBI:57540"/>
    </ligand>
</feature>
<evidence type="ECO:0000313" key="15">
    <source>
        <dbReference type="Proteomes" id="UP001056323"/>
    </source>
</evidence>
<evidence type="ECO:0000256" key="2">
    <source>
        <dbReference type="ARBA" id="ARBA00007406"/>
    </source>
</evidence>
<dbReference type="PANTHER" id="PTHR10836">
    <property type="entry name" value="GLYCERALDEHYDE 3-PHOSPHATE DEHYDROGENASE"/>
    <property type="match status" value="1"/>
</dbReference>
<feature type="binding site" evidence="9">
    <location>
        <position position="314"/>
    </location>
    <ligand>
        <name>NAD(+)</name>
        <dbReference type="ChEBI" id="CHEBI:57540"/>
    </ligand>
</feature>
<feature type="binding site" evidence="9">
    <location>
        <position position="34"/>
    </location>
    <ligand>
        <name>NAD(+)</name>
        <dbReference type="ChEBI" id="CHEBI:57540"/>
    </ligand>
</feature>
<feature type="binding site" evidence="8">
    <location>
        <begin position="209"/>
        <end position="210"/>
    </location>
    <ligand>
        <name>D-glyceraldehyde 3-phosphate</name>
        <dbReference type="ChEBI" id="CHEBI:59776"/>
    </ligand>
</feature>
<dbReference type="EC" id="1.2.1.-" evidence="12"/>
<comment type="function">
    <text evidence="1">Catalyzes the oxidative phosphorylation of glyceraldehyde 3-phosphate (G3P) to 1,3-bisphosphoglycerate (BPG) using the cofactor NAD. The first reaction step involves the formation of a hemiacetal intermediate between G3P and a cysteine residue, and this hemiacetal intermediate is then oxidized to a thioester, with concomitant reduction of NAD to NADH. The reduced NADH is then exchanged with the second NAD, and the thioester is attacked by a nucleophilic inorganic phosphate to produce BPG.</text>
</comment>
<evidence type="ECO:0000313" key="14">
    <source>
        <dbReference type="EMBL" id="URJ27638.1"/>
    </source>
</evidence>
<feature type="site" description="Activates thiol group during catalysis" evidence="10">
    <location>
        <position position="177"/>
    </location>
</feature>
<dbReference type="PRINTS" id="PR00078">
    <property type="entry name" value="G3PDHDRGNASE"/>
</dbReference>
<evidence type="ECO:0000256" key="8">
    <source>
        <dbReference type="PIRSR" id="PIRSR000149-2"/>
    </source>
</evidence>
<dbReference type="GO" id="GO:0072524">
    <property type="term" value="P:pyridine-containing compound metabolic process"/>
    <property type="evidence" value="ECO:0007669"/>
    <property type="project" value="UniProtKB-ARBA"/>
</dbReference>
<dbReference type="FunFam" id="3.40.50.720:FF:000001">
    <property type="entry name" value="Glyceraldehyde-3-phosphate dehydrogenase"/>
    <property type="match status" value="1"/>
</dbReference>
<comment type="catalytic activity">
    <reaction evidence="6">
        <text>D-glyceraldehyde 3-phosphate + phosphate + NAD(+) = (2R)-3-phospho-glyceroyl phosphate + NADH + H(+)</text>
        <dbReference type="Rhea" id="RHEA:10300"/>
        <dbReference type="ChEBI" id="CHEBI:15378"/>
        <dbReference type="ChEBI" id="CHEBI:43474"/>
        <dbReference type="ChEBI" id="CHEBI:57540"/>
        <dbReference type="ChEBI" id="CHEBI:57604"/>
        <dbReference type="ChEBI" id="CHEBI:57945"/>
        <dbReference type="ChEBI" id="CHEBI:59776"/>
        <dbReference type="EC" id="1.2.1.12"/>
    </reaction>
</comment>
<dbReference type="Pfam" id="PF00044">
    <property type="entry name" value="Gp_dh_N"/>
    <property type="match status" value="1"/>
</dbReference>
<dbReference type="PIRSF" id="PIRSF000149">
    <property type="entry name" value="GAP_DH"/>
    <property type="match status" value="1"/>
</dbReference>
<feature type="active site" description="Nucleophile" evidence="7">
    <location>
        <position position="150"/>
    </location>
</feature>
<dbReference type="InterPro" id="IPR020828">
    <property type="entry name" value="GlycerAld_3-P_DH_NAD(P)-bd"/>
</dbReference>
<dbReference type="SMART" id="SM00846">
    <property type="entry name" value="Gp_dh_N"/>
    <property type="match status" value="1"/>
</dbReference>
<dbReference type="EMBL" id="CP097751">
    <property type="protein sequence ID" value="URJ27638.1"/>
    <property type="molecule type" value="Genomic_DNA"/>
</dbReference>
<keyword evidence="5 9" id="KW-0520">NAD</keyword>
<dbReference type="InterPro" id="IPR020829">
    <property type="entry name" value="GlycerAld_3-P_DH_cat"/>
</dbReference>
<evidence type="ECO:0000256" key="5">
    <source>
        <dbReference type="ARBA" id="ARBA00023027"/>
    </source>
</evidence>
<dbReference type="GO" id="GO:0004365">
    <property type="term" value="F:glyceraldehyde-3-phosphate dehydrogenase (NAD+) (phosphorylating) activity"/>
    <property type="evidence" value="ECO:0007669"/>
    <property type="project" value="UniProtKB-EC"/>
</dbReference>
<dbReference type="Gene3D" id="3.30.360.10">
    <property type="entry name" value="Dihydrodipicolinate Reductase, domain 2"/>
    <property type="match status" value="1"/>
</dbReference>
<dbReference type="InterPro" id="IPR020830">
    <property type="entry name" value="GlycerAld_3-P_DH_AS"/>
</dbReference>
<evidence type="ECO:0000256" key="12">
    <source>
        <dbReference type="RuleBase" id="RU361160"/>
    </source>
</evidence>
<gene>
    <name evidence="14" type="primary">gap</name>
    <name evidence="14" type="ORF">M9394_00530</name>
</gene>
<dbReference type="AlphaFoldDB" id="A0AAE9L4Z1"/>
<evidence type="ECO:0000256" key="9">
    <source>
        <dbReference type="PIRSR" id="PIRSR000149-3"/>
    </source>
</evidence>